<dbReference type="Proteomes" id="UP000301751">
    <property type="component" value="Unassembled WGS sequence"/>
</dbReference>
<evidence type="ECO:0000313" key="2">
    <source>
        <dbReference type="Proteomes" id="UP000301751"/>
    </source>
</evidence>
<gene>
    <name evidence="1" type="ORF">AQPW35_43700</name>
</gene>
<dbReference type="EMBL" id="BJCL01000015">
    <property type="protein sequence ID" value="GCL65289.1"/>
    <property type="molecule type" value="Genomic_DNA"/>
</dbReference>
<proteinExistence type="predicted"/>
<sequence length="261" mass="27135">MNDPALALAAAARPLPRAGGVMPRVLVLGGGGALGARVVERLLAGRRCQAVGVWTVQPLRTALRGLEPLAETDFARFHPDTAVVVFDRARHANGREAAFGHPQPADLPALAMQLRQVGVTSLVVVVPHAPGLLPQALKAGLATLDEGAVAALGFAHLVFMRSAQAGAAASAAAGPAPARLASWLIGQLHWMVPQGDQPVRSDTVARVAARLAVALPQAAPGTRVLPPEVLWAAAQQPQADALVDDWLAGRPLSAVNARRRW</sequence>
<name>A0A480AUB2_9BURK</name>
<dbReference type="AlphaFoldDB" id="A0A480AUB2"/>
<evidence type="ECO:0008006" key="3">
    <source>
        <dbReference type="Google" id="ProtNLM"/>
    </source>
</evidence>
<dbReference type="RefSeq" id="WP_137735002.1">
    <property type="nucleotide sequence ID" value="NZ_BJCL01000015.1"/>
</dbReference>
<keyword evidence="2" id="KW-1185">Reference proteome</keyword>
<organism evidence="1 2">
    <name type="scientific">Pseudaquabacterium pictum</name>
    <dbReference type="NCBI Taxonomy" id="2315236"/>
    <lineage>
        <taxon>Bacteria</taxon>
        <taxon>Pseudomonadati</taxon>
        <taxon>Pseudomonadota</taxon>
        <taxon>Betaproteobacteria</taxon>
        <taxon>Burkholderiales</taxon>
        <taxon>Sphaerotilaceae</taxon>
        <taxon>Pseudaquabacterium</taxon>
    </lineage>
</organism>
<reference evidence="2" key="1">
    <citation type="submission" date="2019-03" db="EMBL/GenBank/DDBJ databases">
        <title>Aquabacterium pictum sp.nov., the first bacteriochlorophyll a-containing freshwater bacterium in the genus Aquabacterium of the class Betaproteobacteria.</title>
        <authorList>
            <person name="Hirose S."/>
            <person name="Tank M."/>
            <person name="Hara E."/>
            <person name="Tamaki H."/>
            <person name="Takaichi S."/>
            <person name="Haruta S."/>
            <person name="Hanada S."/>
        </authorList>
    </citation>
    <scope>NUCLEOTIDE SEQUENCE [LARGE SCALE GENOMIC DNA]</scope>
    <source>
        <strain evidence="2">W35</strain>
    </source>
</reference>
<protein>
    <recommendedName>
        <fullName evidence="3">NAD(P)-binding domain-containing protein</fullName>
    </recommendedName>
</protein>
<accession>A0A480AUB2</accession>
<evidence type="ECO:0000313" key="1">
    <source>
        <dbReference type="EMBL" id="GCL65289.1"/>
    </source>
</evidence>
<dbReference type="OrthoDB" id="8857578at2"/>
<comment type="caution">
    <text evidence="1">The sequence shown here is derived from an EMBL/GenBank/DDBJ whole genome shotgun (WGS) entry which is preliminary data.</text>
</comment>